<dbReference type="RefSeq" id="WP_115849627.1">
    <property type="nucleotide sequence ID" value="NZ_QTUC01000001.1"/>
</dbReference>
<evidence type="ECO:0000313" key="1">
    <source>
        <dbReference type="EMBL" id="REF35924.1"/>
    </source>
</evidence>
<dbReference type="EMBL" id="QTUC01000001">
    <property type="protein sequence ID" value="REF35924.1"/>
    <property type="molecule type" value="Genomic_DNA"/>
</dbReference>
<accession>A0A3D9VCM6</accession>
<sequence length="99" mass="11044">MGDKKVHPDAIKKLADAFTKEDGPIVLLRGAKRALDEAELGTLDMGLVGIRARNQHEEARKTHVENLTKGIEGFEALGNKLKTVARNWENSDKPWVVRE</sequence>
<proteinExistence type="predicted"/>
<organism evidence="1 2">
    <name type="scientific">Thermasporomyces composti</name>
    <dbReference type="NCBI Taxonomy" id="696763"/>
    <lineage>
        <taxon>Bacteria</taxon>
        <taxon>Bacillati</taxon>
        <taxon>Actinomycetota</taxon>
        <taxon>Actinomycetes</taxon>
        <taxon>Propionibacteriales</taxon>
        <taxon>Nocardioidaceae</taxon>
        <taxon>Thermasporomyces</taxon>
    </lineage>
</organism>
<protein>
    <recommendedName>
        <fullName evidence="3">Excreted virulence factor EspC (Type VII ESX diderm)</fullName>
    </recommendedName>
</protein>
<reference evidence="1 2" key="1">
    <citation type="submission" date="2018-08" db="EMBL/GenBank/DDBJ databases">
        <title>Sequencing the genomes of 1000 actinobacteria strains.</title>
        <authorList>
            <person name="Klenk H.-P."/>
        </authorList>
    </citation>
    <scope>NUCLEOTIDE SEQUENCE [LARGE SCALE GENOMIC DNA]</scope>
    <source>
        <strain evidence="1 2">DSM 22891</strain>
    </source>
</reference>
<evidence type="ECO:0008006" key="3">
    <source>
        <dbReference type="Google" id="ProtNLM"/>
    </source>
</evidence>
<comment type="caution">
    <text evidence="1">The sequence shown here is derived from an EMBL/GenBank/DDBJ whole genome shotgun (WGS) entry which is preliminary data.</text>
</comment>
<keyword evidence="2" id="KW-1185">Reference proteome</keyword>
<name>A0A3D9VCM6_THECX</name>
<dbReference type="OrthoDB" id="3396478at2"/>
<evidence type="ECO:0000313" key="2">
    <source>
        <dbReference type="Proteomes" id="UP000256485"/>
    </source>
</evidence>
<dbReference type="AlphaFoldDB" id="A0A3D9VCM6"/>
<gene>
    <name evidence="1" type="ORF">DFJ64_1316</name>
</gene>
<dbReference type="Proteomes" id="UP000256485">
    <property type="component" value="Unassembled WGS sequence"/>
</dbReference>